<dbReference type="Pfam" id="PF00512">
    <property type="entry name" value="HisKA"/>
    <property type="match status" value="1"/>
</dbReference>
<dbReference type="InterPro" id="IPR036890">
    <property type="entry name" value="HATPase_C_sf"/>
</dbReference>
<dbReference type="RefSeq" id="WP_006979620.1">
    <property type="nucleotide sequence ID" value="NZ_ABVL01000005.1"/>
</dbReference>
<dbReference type="PROSITE" id="PS50109">
    <property type="entry name" value="HIS_KIN"/>
    <property type="match status" value="1"/>
</dbReference>
<dbReference type="GO" id="GO:0000155">
    <property type="term" value="F:phosphorelay sensor kinase activity"/>
    <property type="evidence" value="ECO:0007669"/>
    <property type="project" value="InterPro"/>
</dbReference>
<dbReference type="Gene3D" id="1.10.287.130">
    <property type="match status" value="1"/>
</dbReference>
<evidence type="ECO:0000256" key="3">
    <source>
        <dbReference type="ARBA" id="ARBA00022553"/>
    </source>
</evidence>
<evidence type="ECO:0000259" key="6">
    <source>
        <dbReference type="PROSITE" id="PS50110"/>
    </source>
</evidence>
<dbReference type="eggNOG" id="COG4191">
    <property type="taxonomic scope" value="Bacteria"/>
</dbReference>
<dbReference type="STRING" id="497964.CfE428DRAFT_2295"/>
<evidence type="ECO:0000313" key="8">
    <source>
        <dbReference type="Proteomes" id="UP000005824"/>
    </source>
</evidence>
<dbReference type="EMBL" id="ABVL01000005">
    <property type="protein sequence ID" value="EDY20371.1"/>
    <property type="molecule type" value="Genomic_DNA"/>
</dbReference>
<dbReference type="SUPFAM" id="SSF52172">
    <property type="entry name" value="CheY-like"/>
    <property type="match status" value="2"/>
</dbReference>
<dbReference type="InterPro" id="IPR004358">
    <property type="entry name" value="Sig_transdc_His_kin-like_C"/>
</dbReference>
<comment type="caution">
    <text evidence="7">The sequence shown here is derived from an EMBL/GenBank/DDBJ whole genome shotgun (WGS) entry which is preliminary data.</text>
</comment>
<protein>
    <recommendedName>
        <fullName evidence="2">histidine kinase</fullName>
        <ecNumber evidence="2">2.7.13.3</ecNumber>
    </recommendedName>
</protein>
<dbReference type="Gene3D" id="3.30.565.10">
    <property type="entry name" value="Histidine kinase-like ATPase, C-terminal domain"/>
    <property type="match status" value="1"/>
</dbReference>
<dbReference type="PRINTS" id="PR00344">
    <property type="entry name" value="BCTRLSENSOR"/>
</dbReference>
<dbReference type="InterPro" id="IPR003594">
    <property type="entry name" value="HATPase_dom"/>
</dbReference>
<evidence type="ECO:0000256" key="4">
    <source>
        <dbReference type="PROSITE-ProRule" id="PRU00169"/>
    </source>
</evidence>
<dbReference type="CDD" id="cd00156">
    <property type="entry name" value="REC"/>
    <property type="match status" value="1"/>
</dbReference>
<dbReference type="InterPro" id="IPR005467">
    <property type="entry name" value="His_kinase_dom"/>
</dbReference>
<dbReference type="PROSITE" id="PS50110">
    <property type="entry name" value="RESPONSE_REGULATORY"/>
    <property type="match status" value="2"/>
</dbReference>
<comment type="catalytic activity">
    <reaction evidence="1">
        <text>ATP + protein L-histidine = ADP + protein N-phospho-L-histidine.</text>
        <dbReference type="EC" id="2.7.13.3"/>
    </reaction>
</comment>
<dbReference type="InterPro" id="IPR011006">
    <property type="entry name" value="CheY-like_superfamily"/>
</dbReference>
<dbReference type="CDD" id="cd17551">
    <property type="entry name" value="REC_RpfG-like"/>
    <property type="match status" value="1"/>
</dbReference>
<organism evidence="7 8">
    <name type="scientific">Chthoniobacter flavus Ellin428</name>
    <dbReference type="NCBI Taxonomy" id="497964"/>
    <lineage>
        <taxon>Bacteria</taxon>
        <taxon>Pseudomonadati</taxon>
        <taxon>Verrucomicrobiota</taxon>
        <taxon>Spartobacteria</taxon>
        <taxon>Chthoniobacterales</taxon>
        <taxon>Chthoniobacteraceae</taxon>
        <taxon>Chthoniobacter</taxon>
    </lineage>
</organism>
<feature type="modified residue" description="4-aspartylphosphate" evidence="4">
    <location>
        <position position="60"/>
    </location>
</feature>
<evidence type="ECO:0000313" key="7">
    <source>
        <dbReference type="EMBL" id="EDY20371.1"/>
    </source>
</evidence>
<dbReference type="SMART" id="SM00448">
    <property type="entry name" value="REC"/>
    <property type="match status" value="2"/>
</dbReference>
<feature type="domain" description="Response regulatory" evidence="6">
    <location>
        <begin position="419"/>
        <end position="533"/>
    </location>
</feature>
<dbReference type="CDD" id="cd00082">
    <property type="entry name" value="HisKA"/>
    <property type="match status" value="1"/>
</dbReference>
<evidence type="ECO:0000259" key="5">
    <source>
        <dbReference type="PROSITE" id="PS50109"/>
    </source>
</evidence>
<evidence type="ECO:0000256" key="1">
    <source>
        <dbReference type="ARBA" id="ARBA00000085"/>
    </source>
</evidence>
<dbReference type="AlphaFoldDB" id="B4D057"/>
<accession>B4D057</accession>
<keyword evidence="7" id="KW-0418">Kinase</keyword>
<name>B4D057_9BACT</name>
<dbReference type="InterPro" id="IPR001789">
    <property type="entry name" value="Sig_transdc_resp-reg_receiver"/>
</dbReference>
<dbReference type="PANTHER" id="PTHR43547">
    <property type="entry name" value="TWO-COMPONENT HISTIDINE KINASE"/>
    <property type="match status" value="1"/>
</dbReference>
<feature type="domain" description="Histidine kinase" evidence="5">
    <location>
        <begin position="184"/>
        <end position="401"/>
    </location>
</feature>
<evidence type="ECO:0000256" key="2">
    <source>
        <dbReference type="ARBA" id="ARBA00012438"/>
    </source>
</evidence>
<keyword evidence="7" id="KW-0808">Transferase</keyword>
<dbReference type="eggNOG" id="COG2204">
    <property type="taxonomic scope" value="Bacteria"/>
</dbReference>
<feature type="modified residue" description="4-aspartylphosphate" evidence="4">
    <location>
        <position position="468"/>
    </location>
</feature>
<sequence>MTNDYLSKAKVLIVDDEPANVRLLERILALAGCHQVRCTTDPRQALPLFLEVEPDIVLLDLNMPYLNGFTVLEQLKAAISLEDYLPILILTADITVETKRKALTSGAKDFLTKPLDHAEVVLRIQNLIENRFLRQSMQRHNLDLERQVRERTGQLEDTLHELRTTQEQIVKQERLRALGMMAGGIAHDFNNALTMMLGYGELLHPWLEQNGSKREITYLDHIVSAAQDASHVVSRLREFYRPAEDNEIRLPVDLNEVVERVISLTSPKWKGKSRAAGVQIEVVSNLDKVPPVAGNAAELREVLTNLIFNAVDAMPQGGTITLSTTSDVDSAAVTITDTGIGMTPEERERCLEPFFTTKGEHGTGLGLSVVYGIVQRHKGAIEITSEKNAGTTFAIRFPATAEVEAAVKPQIARLDRTLRVLVVDDQEVICELIAEYMHGDGHSTACAYRGDEALKLFQKGTFDLVITDQAMPVMNGSQLAVAVKQHAPEIPVILLTGFGDEMLALGGRPPGVDLVLGKPISHAELRQAVYQAFTASKKLASVA</sequence>
<gene>
    <name evidence="7" type="ORF">CfE428DRAFT_2295</name>
</gene>
<dbReference type="InParanoid" id="B4D057"/>
<dbReference type="PANTHER" id="PTHR43547:SF2">
    <property type="entry name" value="HYBRID SIGNAL TRANSDUCTION HISTIDINE KINASE C"/>
    <property type="match status" value="1"/>
</dbReference>
<keyword evidence="8" id="KW-1185">Reference proteome</keyword>
<dbReference type="eggNOG" id="COG3437">
    <property type="taxonomic scope" value="Bacteria"/>
</dbReference>
<dbReference type="EC" id="2.7.13.3" evidence="2"/>
<dbReference type="SUPFAM" id="SSF55874">
    <property type="entry name" value="ATPase domain of HSP90 chaperone/DNA topoisomerase II/histidine kinase"/>
    <property type="match status" value="1"/>
</dbReference>
<dbReference type="SMART" id="SM00388">
    <property type="entry name" value="HisKA"/>
    <property type="match status" value="1"/>
</dbReference>
<dbReference type="SMART" id="SM00387">
    <property type="entry name" value="HATPase_c"/>
    <property type="match status" value="1"/>
</dbReference>
<dbReference type="Proteomes" id="UP000005824">
    <property type="component" value="Unassembled WGS sequence"/>
</dbReference>
<dbReference type="SUPFAM" id="SSF47384">
    <property type="entry name" value="Homodimeric domain of signal transducing histidine kinase"/>
    <property type="match status" value="1"/>
</dbReference>
<dbReference type="Gene3D" id="3.40.50.2300">
    <property type="match status" value="2"/>
</dbReference>
<dbReference type="Pfam" id="PF00072">
    <property type="entry name" value="Response_reg"/>
    <property type="match status" value="2"/>
</dbReference>
<reference evidence="7 8" key="1">
    <citation type="journal article" date="2011" name="J. Bacteriol.">
        <title>Genome sequence of Chthoniobacter flavus Ellin428, an aerobic heterotrophic soil bacterium.</title>
        <authorList>
            <person name="Kant R."/>
            <person name="van Passel M.W."/>
            <person name="Palva A."/>
            <person name="Lucas S."/>
            <person name="Lapidus A."/>
            <person name="Glavina Del Rio T."/>
            <person name="Dalin E."/>
            <person name="Tice H."/>
            <person name="Bruce D."/>
            <person name="Goodwin L."/>
            <person name="Pitluck S."/>
            <person name="Larimer F.W."/>
            <person name="Land M.L."/>
            <person name="Hauser L."/>
            <person name="Sangwan P."/>
            <person name="de Vos W.M."/>
            <person name="Janssen P.H."/>
            <person name="Smidt H."/>
        </authorList>
    </citation>
    <scope>NUCLEOTIDE SEQUENCE [LARGE SCALE GENOMIC DNA]</scope>
    <source>
        <strain evidence="7 8">Ellin428</strain>
    </source>
</reference>
<proteinExistence type="predicted"/>
<keyword evidence="3 4" id="KW-0597">Phosphoprotein</keyword>
<dbReference type="InterPro" id="IPR003661">
    <property type="entry name" value="HisK_dim/P_dom"/>
</dbReference>
<dbReference type="InterPro" id="IPR036097">
    <property type="entry name" value="HisK_dim/P_sf"/>
</dbReference>
<feature type="domain" description="Response regulatory" evidence="6">
    <location>
        <begin position="10"/>
        <end position="128"/>
    </location>
</feature>
<dbReference type="Pfam" id="PF02518">
    <property type="entry name" value="HATPase_c"/>
    <property type="match status" value="1"/>
</dbReference>